<reference evidence="1" key="1">
    <citation type="journal article" date="2023" name="G3 (Bethesda)">
        <title>A reference genome for the long-term kleptoplast-retaining sea slug Elysia crispata morphotype clarki.</title>
        <authorList>
            <person name="Eastman K.E."/>
            <person name="Pendleton A.L."/>
            <person name="Shaikh M.A."/>
            <person name="Suttiyut T."/>
            <person name="Ogas R."/>
            <person name="Tomko P."/>
            <person name="Gavelis G."/>
            <person name="Widhalm J.R."/>
            <person name="Wisecaver J.H."/>
        </authorList>
    </citation>
    <scope>NUCLEOTIDE SEQUENCE</scope>
    <source>
        <strain evidence="1">ECLA1</strain>
    </source>
</reference>
<dbReference type="AlphaFoldDB" id="A0AAE1AYS6"/>
<evidence type="ECO:0000313" key="1">
    <source>
        <dbReference type="EMBL" id="KAK3796135.1"/>
    </source>
</evidence>
<keyword evidence="2" id="KW-1185">Reference proteome</keyword>
<dbReference type="Proteomes" id="UP001283361">
    <property type="component" value="Unassembled WGS sequence"/>
</dbReference>
<proteinExistence type="predicted"/>
<name>A0AAE1AYS6_9GAST</name>
<protein>
    <submittedName>
        <fullName evidence="1">Uncharacterized protein</fullName>
    </submittedName>
</protein>
<organism evidence="1 2">
    <name type="scientific">Elysia crispata</name>
    <name type="common">lettuce slug</name>
    <dbReference type="NCBI Taxonomy" id="231223"/>
    <lineage>
        <taxon>Eukaryota</taxon>
        <taxon>Metazoa</taxon>
        <taxon>Spiralia</taxon>
        <taxon>Lophotrochozoa</taxon>
        <taxon>Mollusca</taxon>
        <taxon>Gastropoda</taxon>
        <taxon>Heterobranchia</taxon>
        <taxon>Euthyneura</taxon>
        <taxon>Panpulmonata</taxon>
        <taxon>Sacoglossa</taxon>
        <taxon>Placobranchoidea</taxon>
        <taxon>Plakobranchidae</taxon>
        <taxon>Elysia</taxon>
    </lineage>
</organism>
<dbReference type="EMBL" id="JAWDGP010000921">
    <property type="protein sequence ID" value="KAK3796135.1"/>
    <property type="molecule type" value="Genomic_DNA"/>
</dbReference>
<comment type="caution">
    <text evidence="1">The sequence shown here is derived from an EMBL/GenBank/DDBJ whole genome shotgun (WGS) entry which is preliminary data.</text>
</comment>
<sequence>MARRGSIALYTSPKGVHWRRLSEPSTYKTVRDDEVFAAGHAGSPKAFRRYSFSALEDYRKGKLPDKVHEFSGTFSSPVNLSPLAIRGQVDQILEKNGFTETEKAKVTQLRRYSENIDKDVVNLLGDGVRRSSFGAGIATRAFSRNVPNTSKTIKSIKYKCEGNSSTLRCAVPPQHGWAVHTSTSDAPKLAWVDSEYPPRSNPSSIKQNQGFNHDSEWDKIKTSKMEDLDEHLQLKRSLWKGRCRRDSLAKFRNRVVDALRSYIETDTEYWRRCRSINYDNEPSKVPMCKYRLRENGLIASELANSTKIDIETSINKSESYGLCDSWRNASKDEHTPETDTPNKAEVLHNLLKRRRKSSLFSEYDSDRKTLVQRSLSSFSDRNSRGDSPDISLSQASLYQRSLSRQDLKAEDFSDSEAYLAYLRANLRRPSCEKRRWSQTPSDGFELIGSAALHGTPGYKGRLMLLTARTVRFHDDFNSQTCGTPDNTLLDSSNGQKKT</sequence>
<evidence type="ECO:0000313" key="2">
    <source>
        <dbReference type="Proteomes" id="UP001283361"/>
    </source>
</evidence>
<gene>
    <name evidence="1" type="ORF">RRG08_004349</name>
</gene>
<accession>A0AAE1AYS6</accession>